<feature type="region of interest" description="Disordered" evidence="1">
    <location>
        <begin position="41"/>
        <end position="66"/>
    </location>
</feature>
<name>A0A9N9PG54_9HELO</name>
<evidence type="ECO:0000256" key="1">
    <source>
        <dbReference type="SAM" id="MobiDB-lite"/>
    </source>
</evidence>
<comment type="caution">
    <text evidence="2">The sequence shown here is derived from an EMBL/GenBank/DDBJ whole genome shotgun (WGS) entry which is preliminary data.</text>
</comment>
<organism evidence="2 3">
    <name type="scientific">Hymenoscyphus fraxineus</name>
    <dbReference type="NCBI Taxonomy" id="746836"/>
    <lineage>
        <taxon>Eukaryota</taxon>
        <taxon>Fungi</taxon>
        <taxon>Dikarya</taxon>
        <taxon>Ascomycota</taxon>
        <taxon>Pezizomycotina</taxon>
        <taxon>Leotiomycetes</taxon>
        <taxon>Helotiales</taxon>
        <taxon>Helotiaceae</taxon>
        <taxon>Hymenoscyphus</taxon>
    </lineage>
</organism>
<dbReference type="Proteomes" id="UP000696280">
    <property type="component" value="Unassembled WGS sequence"/>
</dbReference>
<accession>A0A9N9PG54</accession>
<protein>
    <submittedName>
        <fullName evidence="2">Uncharacterized protein</fullName>
    </submittedName>
</protein>
<gene>
    <name evidence="2" type="ORF">HYFRA_00008023</name>
</gene>
<sequence length="85" mass="9542">MEQMTVLSSDKAADVNKQRNLSDGSMVPWSLDNQKKHTLISDRSSGFRDPHGLHAQGLPLRRRSGSSPFVRYHTMSAFQILMGVE</sequence>
<feature type="region of interest" description="Disordered" evidence="1">
    <location>
        <begin position="1"/>
        <end position="29"/>
    </location>
</feature>
<evidence type="ECO:0000313" key="2">
    <source>
        <dbReference type="EMBL" id="CAG8951274.1"/>
    </source>
</evidence>
<keyword evidence="3" id="KW-1185">Reference proteome</keyword>
<evidence type="ECO:0000313" key="3">
    <source>
        <dbReference type="Proteomes" id="UP000696280"/>
    </source>
</evidence>
<proteinExistence type="predicted"/>
<dbReference type="AlphaFoldDB" id="A0A9N9PG54"/>
<reference evidence="2" key="1">
    <citation type="submission" date="2021-07" db="EMBL/GenBank/DDBJ databases">
        <authorList>
            <person name="Durling M."/>
        </authorList>
    </citation>
    <scope>NUCLEOTIDE SEQUENCE</scope>
</reference>
<dbReference type="EMBL" id="CAJVRL010000041">
    <property type="protein sequence ID" value="CAG8951274.1"/>
    <property type="molecule type" value="Genomic_DNA"/>
</dbReference>